<sequence>MAADKRLATISGHLQLRLSHGEKYRQSLLDNLRQHGILDVELSGPPSCYEVEYQSLLTLDALIFIVELVRHFD</sequence>
<dbReference type="EMBL" id="CALNXJ010000008">
    <property type="protein sequence ID" value="CAH3046673.1"/>
    <property type="molecule type" value="Genomic_DNA"/>
</dbReference>
<keyword evidence="2" id="KW-1185">Reference proteome</keyword>
<proteinExistence type="predicted"/>
<evidence type="ECO:0000313" key="2">
    <source>
        <dbReference type="Proteomes" id="UP001159428"/>
    </source>
</evidence>
<organism evidence="1 2">
    <name type="scientific">Pocillopora meandrina</name>
    <dbReference type="NCBI Taxonomy" id="46732"/>
    <lineage>
        <taxon>Eukaryota</taxon>
        <taxon>Metazoa</taxon>
        <taxon>Cnidaria</taxon>
        <taxon>Anthozoa</taxon>
        <taxon>Hexacorallia</taxon>
        <taxon>Scleractinia</taxon>
        <taxon>Astrocoeniina</taxon>
        <taxon>Pocilloporidae</taxon>
        <taxon>Pocillopora</taxon>
    </lineage>
</organism>
<dbReference type="AlphaFoldDB" id="A0AAU9W5S4"/>
<dbReference type="Proteomes" id="UP001159428">
    <property type="component" value="Unassembled WGS sequence"/>
</dbReference>
<gene>
    <name evidence="1" type="ORF">PMEA_00033386</name>
</gene>
<reference evidence="1 2" key="1">
    <citation type="submission" date="2022-05" db="EMBL/GenBank/DDBJ databases">
        <authorList>
            <consortium name="Genoscope - CEA"/>
            <person name="William W."/>
        </authorList>
    </citation>
    <scope>NUCLEOTIDE SEQUENCE [LARGE SCALE GENOMIC DNA]</scope>
</reference>
<comment type="caution">
    <text evidence="1">The sequence shown here is derived from an EMBL/GenBank/DDBJ whole genome shotgun (WGS) entry which is preliminary data.</text>
</comment>
<evidence type="ECO:0000313" key="1">
    <source>
        <dbReference type="EMBL" id="CAH3046673.1"/>
    </source>
</evidence>
<accession>A0AAU9W5S4</accession>
<protein>
    <submittedName>
        <fullName evidence="1">Uncharacterized protein</fullName>
    </submittedName>
</protein>
<feature type="non-terminal residue" evidence="1">
    <location>
        <position position="73"/>
    </location>
</feature>
<name>A0AAU9W5S4_9CNID</name>